<dbReference type="SUPFAM" id="SSF63380">
    <property type="entry name" value="Riboflavin synthase domain-like"/>
    <property type="match status" value="1"/>
</dbReference>
<dbReference type="Proteomes" id="UP001629113">
    <property type="component" value="Unassembled WGS sequence"/>
</dbReference>
<keyword evidence="1" id="KW-0001">2Fe-2S</keyword>
<keyword evidence="1" id="KW-0408">Iron</keyword>
<name>A0ABR4PGW4_9HELO</name>
<comment type="caution">
    <text evidence="6">The sequence shown here is derived from an EMBL/GenBank/DDBJ whole genome shotgun (WGS) entry which is preliminary data.</text>
</comment>
<dbReference type="SUPFAM" id="SSF54292">
    <property type="entry name" value="2Fe-2S ferredoxin-like"/>
    <property type="match status" value="1"/>
</dbReference>
<dbReference type="PROSITE" id="PS51384">
    <property type="entry name" value="FAD_FR"/>
    <property type="match status" value="1"/>
</dbReference>
<dbReference type="SUPFAM" id="SSF52343">
    <property type="entry name" value="Ferredoxin reductase-like, C-terminal NADP-linked domain"/>
    <property type="match status" value="1"/>
</dbReference>
<evidence type="ECO:0000256" key="1">
    <source>
        <dbReference type="ARBA" id="ARBA00022714"/>
    </source>
</evidence>
<dbReference type="CDD" id="cd00207">
    <property type="entry name" value="fer2"/>
    <property type="match status" value="1"/>
</dbReference>
<evidence type="ECO:0000256" key="2">
    <source>
        <dbReference type="ARBA" id="ARBA00023014"/>
    </source>
</evidence>
<dbReference type="SUPFAM" id="SSF50800">
    <property type="entry name" value="PK beta-barrel domain-like"/>
    <property type="match status" value="1"/>
</dbReference>
<evidence type="ECO:0000313" key="7">
    <source>
        <dbReference type="Proteomes" id="UP001629113"/>
    </source>
</evidence>
<dbReference type="InterPro" id="IPR036010">
    <property type="entry name" value="2Fe-2S_ferredoxin-like_sf"/>
</dbReference>
<keyword evidence="1" id="KW-0479">Metal-binding</keyword>
<dbReference type="InterPro" id="IPR011037">
    <property type="entry name" value="Pyrv_Knase-like_insert_dom_sf"/>
</dbReference>
<gene>
    <name evidence="6" type="ORF">PVAG01_06737</name>
</gene>
<dbReference type="PROSITE" id="PS00197">
    <property type="entry name" value="2FE2S_FER_1"/>
    <property type="match status" value="1"/>
</dbReference>
<dbReference type="EMBL" id="JBFCZG010000005">
    <property type="protein sequence ID" value="KAL3422581.1"/>
    <property type="molecule type" value="Genomic_DNA"/>
</dbReference>
<dbReference type="InterPro" id="IPR012675">
    <property type="entry name" value="Beta-grasp_dom_sf"/>
</dbReference>
<sequence>MVLYIPPDLNTPFEKATIRELRIGKLKPYKGLSITSGILKEPRDDAVFTNMTGLDGDEHDLTFHGGVDKAVHQYCSLHYSSWRSEFPASAELFTVGGFGENIVSEAMNERNVCIGDIIQIGSSEDGCLLQVSLPRQPCYKLNHRFEIKGFASHTWKNSRTGWYYRVLKEGRMRRGDPIVLVDRLHPRWTIERIQEYLHRDGSSDIPVLKELLAIPEFGAECKRHFKHLIEIAETANEAKEPEIFSDFKLVEKIPQTPRITSFVFEATNPEDSAEDIIPGGHVRLKLPNGLLRSYSLVDGTMHKFQLAIALEDQSRGGSSYLHNTLKIRDTVQVGKATRSVPIVEGASNHIFIVGGIGITAFLPITKVFSRINFNYEFYYAVRSEEETPFKLELSAMQGNLTIYDGSKSQRMDIPSIISNRKWNSHVYVCGPQKMVDAVRACNISDDEVHYEAFQAVRGGDPFTFSLKKDEDENAESRKRVFQVKEHETLLEVIRKQGLEVDSSCEVGNCASCKVDVCAGKVEHRGSALSEKDKKGALLSCVSRGIGHLVIDF</sequence>
<evidence type="ECO:0000259" key="3">
    <source>
        <dbReference type="PROSITE" id="PS51085"/>
    </source>
</evidence>
<accession>A0ABR4PGW4</accession>
<keyword evidence="7" id="KW-1185">Reference proteome</keyword>
<dbReference type="PROSITE" id="PS51085">
    <property type="entry name" value="2FE2S_FER_2"/>
    <property type="match status" value="1"/>
</dbReference>
<reference evidence="6 7" key="1">
    <citation type="submission" date="2024-06" db="EMBL/GenBank/DDBJ databases">
        <title>Complete genome of Phlyctema vagabunda strain 19-DSS-EL-015.</title>
        <authorList>
            <person name="Fiorenzani C."/>
        </authorList>
    </citation>
    <scope>NUCLEOTIDE SEQUENCE [LARGE SCALE GENOMIC DNA]</scope>
    <source>
        <strain evidence="6 7">19-DSS-EL-015</strain>
    </source>
</reference>
<dbReference type="Gene3D" id="2.40.33.20">
    <property type="entry name" value="PK beta-barrel domain-like"/>
    <property type="match status" value="1"/>
</dbReference>
<dbReference type="InterPro" id="IPR052353">
    <property type="entry name" value="Benzoxazolinone_Detox_Enz"/>
</dbReference>
<evidence type="ECO:0000259" key="5">
    <source>
        <dbReference type="PROSITE" id="PS51384"/>
    </source>
</evidence>
<dbReference type="InterPro" id="IPR001041">
    <property type="entry name" value="2Fe-2S_ferredoxin-type"/>
</dbReference>
<feature type="domain" description="MOSC" evidence="4">
    <location>
        <begin position="41"/>
        <end position="181"/>
    </location>
</feature>
<proteinExistence type="predicted"/>
<dbReference type="InterPro" id="IPR039261">
    <property type="entry name" value="FNR_nucleotide-bd"/>
</dbReference>
<dbReference type="PROSITE" id="PS51340">
    <property type="entry name" value="MOSC"/>
    <property type="match status" value="1"/>
</dbReference>
<dbReference type="Pfam" id="PF03473">
    <property type="entry name" value="MOSC"/>
    <property type="match status" value="1"/>
</dbReference>
<feature type="domain" description="FAD-binding FR-type" evidence="5">
    <location>
        <begin position="242"/>
        <end position="353"/>
    </location>
</feature>
<protein>
    <submittedName>
        <fullName evidence="6">MOSC domain-containing protein</fullName>
    </submittedName>
</protein>
<dbReference type="InterPro" id="IPR017927">
    <property type="entry name" value="FAD-bd_FR_type"/>
</dbReference>
<dbReference type="PANTHER" id="PTHR30212:SF2">
    <property type="entry name" value="PROTEIN YIIM"/>
    <property type="match status" value="1"/>
</dbReference>
<evidence type="ECO:0000313" key="6">
    <source>
        <dbReference type="EMBL" id="KAL3422581.1"/>
    </source>
</evidence>
<feature type="domain" description="2Fe-2S ferredoxin-type" evidence="3">
    <location>
        <begin position="462"/>
        <end position="552"/>
    </location>
</feature>
<dbReference type="InterPro" id="IPR017938">
    <property type="entry name" value="Riboflavin_synthase-like_b-brl"/>
</dbReference>
<organism evidence="6 7">
    <name type="scientific">Phlyctema vagabunda</name>
    <dbReference type="NCBI Taxonomy" id="108571"/>
    <lineage>
        <taxon>Eukaryota</taxon>
        <taxon>Fungi</taxon>
        <taxon>Dikarya</taxon>
        <taxon>Ascomycota</taxon>
        <taxon>Pezizomycotina</taxon>
        <taxon>Leotiomycetes</taxon>
        <taxon>Helotiales</taxon>
        <taxon>Dermateaceae</taxon>
        <taxon>Phlyctema</taxon>
    </lineage>
</organism>
<dbReference type="Gene3D" id="2.40.30.10">
    <property type="entry name" value="Translation factors"/>
    <property type="match status" value="1"/>
</dbReference>
<dbReference type="Gene3D" id="3.10.20.30">
    <property type="match status" value="1"/>
</dbReference>
<dbReference type="PRINTS" id="PR00409">
    <property type="entry name" value="PHDIOXRDTASE"/>
</dbReference>
<dbReference type="Pfam" id="PF00111">
    <property type="entry name" value="Fer2"/>
    <property type="match status" value="1"/>
</dbReference>
<evidence type="ECO:0000259" key="4">
    <source>
        <dbReference type="PROSITE" id="PS51340"/>
    </source>
</evidence>
<dbReference type="InterPro" id="IPR005302">
    <property type="entry name" value="MoCF_Sase_C"/>
</dbReference>
<keyword evidence="2" id="KW-0411">Iron-sulfur</keyword>
<dbReference type="PANTHER" id="PTHR30212">
    <property type="entry name" value="PROTEIN YIIM"/>
    <property type="match status" value="1"/>
</dbReference>
<dbReference type="InterPro" id="IPR006058">
    <property type="entry name" value="2Fe2S_fd_BS"/>
</dbReference>
<dbReference type="Gene3D" id="3.40.50.80">
    <property type="entry name" value="Nucleotide-binding domain of ferredoxin-NADP reductase (FNR) module"/>
    <property type="match status" value="1"/>
</dbReference>
<dbReference type="CDD" id="cd06185">
    <property type="entry name" value="PDR_like"/>
    <property type="match status" value="1"/>
</dbReference>